<proteinExistence type="predicted"/>
<organism evidence="1">
    <name type="scientific">Manihot esculenta</name>
    <name type="common">Cassava</name>
    <name type="synonym">Jatropha manihot</name>
    <dbReference type="NCBI Taxonomy" id="3983"/>
    <lineage>
        <taxon>Eukaryota</taxon>
        <taxon>Viridiplantae</taxon>
        <taxon>Streptophyta</taxon>
        <taxon>Embryophyta</taxon>
        <taxon>Tracheophyta</taxon>
        <taxon>Spermatophyta</taxon>
        <taxon>Magnoliopsida</taxon>
        <taxon>eudicotyledons</taxon>
        <taxon>Gunneridae</taxon>
        <taxon>Pentapetalae</taxon>
        <taxon>rosids</taxon>
        <taxon>fabids</taxon>
        <taxon>Malpighiales</taxon>
        <taxon>Euphorbiaceae</taxon>
        <taxon>Crotonoideae</taxon>
        <taxon>Manihoteae</taxon>
        <taxon>Manihot</taxon>
    </lineage>
</organism>
<name>A0A2C9VZ00_MANES</name>
<reference evidence="1" key="1">
    <citation type="submission" date="2016-02" db="EMBL/GenBank/DDBJ databases">
        <title>WGS assembly of Manihot esculenta.</title>
        <authorList>
            <person name="Bredeson J.V."/>
            <person name="Prochnik S.E."/>
            <person name="Lyons J.B."/>
            <person name="Schmutz J."/>
            <person name="Grimwood J."/>
            <person name="Vrebalov J."/>
            <person name="Bart R.S."/>
            <person name="Amuge T."/>
            <person name="Ferguson M.E."/>
            <person name="Green R."/>
            <person name="Putnam N."/>
            <person name="Stites J."/>
            <person name="Rounsley S."/>
            <person name="Rokhsar D.S."/>
        </authorList>
    </citation>
    <scope>NUCLEOTIDE SEQUENCE [LARGE SCALE GENOMIC DNA]</scope>
    <source>
        <tissue evidence="1">Leaf</tissue>
    </source>
</reference>
<protein>
    <submittedName>
        <fullName evidence="1">Uncharacterized protein</fullName>
    </submittedName>
</protein>
<dbReference type="EMBL" id="CM004390">
    <property type="protein sequence ID" value="OAY51740.1"/>
    <property type="molecule type" value="Genomic_DNA"/>
</dbReference>
<dbReference type="AlphaFoldDB" id="A0A2C9VZ00"/>
<sequence>MTGNATASTRSHSFRLSLCKECYTQDGPAFTDCSNYSAQIIIF</sequence>
<gene>
    <name evidence="1" type="ORF">MANES_04G028800</name>
</gene>
<evidence type="ECO:0000313" key="1">
    <source>
        <dbReference type="EMBL" id="OAY51740.1"/>
    </source>
</evidence>
<accession>A0A2C9VZ00</accession>